<gene>
    <name evidence="3" type="ORF">MOTC310_09415</name>
</gene>
<proteinExistence type="predicted"/>
<reference evidence="3 4" key="1">
    <citation type="journal article" date="2012" name="Genet. Mol. Biol.">
        <title>Analysis of 16S rRNA and mxaF genes revealing insights into Methylobacterium niche-specific plant association.</title>
        <authorList>
            <person name="Dourado M.N."/>
            <person name="Andreote F.D."/>
            <person name="Dini-Andreote F."/>
            <person name="Conti R."/>
            <person name="Araujo J.M."/>
            <person name="Araujo W.L."/>
        </authorList>
    </citation>
    <scope>NUCLEOTIDE SEQUENCE [LARGE SCALE GENOMIC DNA]</scope>
    <source>
        <strain evidence="3 4">TC3-10</strain>
    </source>
</reference>
<sequence>MQIRIVLAFGALTLGGGALIPAPAQAYQLDTVNLVGCAQEGGVCRMPYPTNVYYGVPGRTNGRPFPQGGVVPCNSQTFGDPAPGQAKSCWYAPRITAGGGGGGGNYGGGGGYGGGGYRNDGYDDRRDSSRYERDYDRPPVRRPYDEDYGPGPRRYRGDPDDY</sequence>
<feature type="chain" id="PRO_5046827265" description="Translation initiation factor IF-2" evidence="2">
    <location>
        <begin position="27"/>
        <end position="162"/>
    </location>
</feature>
<dbReference type="EMBL" id="MLCA01000002">
    <property type="protein sequence ID" value="MEE7490680.1"/>
    <property type="molecule type" value="Genomic_DNA"/>
</dbReference>
<protein>
    <recommendedName>
        <fullName evidence="5">Translation initiation factor IF-2</fullName>
    </recommendedName>
</protein>
<feature type="region of interest" description="Disordered" evidence="1">
    <location>
        <begin position="99"/>
        <end position="162"/>
    </location>
</feature>
<organism evidence="3 4">
    <name type="scientific">Methylobacterium oryzae</name>
    <dbReference type="NCBI Taxonomy" id="334852"/>
    <lineage>
        <taxon>Bacteria</taxon>
        <taxon>Pseudomonadati</taxon>
        <taxon>Pseudomonadota</taxon>
        <taxon>Alphaproteobacteria</taxon>
        <taxon>Hyphomicrobiales</taxon>
        <taxon>Methylobacteriaceae</taxon>
        <taxon>Methylobacterium</taxon>
    </lineage>
</organism>
<evidence type="ECO:0000313" key="3">
    <source>
        <dbReference type="EMBL" id="MEE7490680.1"/>
    </source>
</evidence>
<evidence type="ECO:0000256" key="1">
    <source>
        <dbReference type="SAM" id="MobiDB-lite"/>
    </source>
</evidence>
<evidence type="ECO:0000256" key="2">
    <source>
        <dbReference type="SAM" id="SignalP"/>
    </source>
</evidence>
<dbReference type="RefSeq" id="WP_331301585.1">
    <property type="nucleotide sequence ID" value="NZ_MLCA01000002.1"/>
</dbReference>
<comment type="caution">
    <text evidence="3">The sequence shown here is derived from an EMBL/GenBank/DDBJ whole genome shotgun (WGS) entry which is preliminary data.</text>
</comment>
<name>A0ABU7TLS2_9HYPH</name>
<evidence type="ECO:0000313" key="4">
    <source>
        <dbReference type="Proteomes" id="UP001355206"/>
    </source>
</evidence>
<accession>A0ABU7TLS2</accession>
<keyword evidence="4" id="KW-1185">Reference proteome</keyword>
<dbReference type="Proteomes" id="UP001355206">
    <property type="component" value="Unassembled WGS sequence"/>
</dbReference>
<evidence type="ECO:0008006" key="5">
    <source>
        <dbReference type="Google" id="ProtNLM"/>
    </source>
</evidence>
<feature type="compositionally biased region" description="Gly residues" evidence="1">
    <location>
        <begin position="99"/>
        <end position="118"/>
    </location>
</feature>
<keyword evidence="2" id="KW-0732">Signal</keyword>
<feature type="signal peptide" evidence="2">
    <location>
        <begin position="1"/>
        <end position="26"/>
    </location>
</feature>
<feature type="compositionally biased region" description="Basic and acidic residues" evidence="1">
    <location>
        <begin position="120"/>
        <end position="145"/>
    </location>
</feature>